<dbReference type="AlphaFoldDB" id="A0A803N1Z4"/>
<dbReference type="GO" id="GO:0016668">
    <property type="term" value="F:oxidoreductase activity, acting on a sulfur group of donors, NAD(P) as acceptor"/>
    <property type="evidence" value="ECO:0007669"/>
    <property type="project" value="UniProtKB-ARBA"/>
</dbReference>
<evidence type="ECO:0000256" key="6">
    <source>
        <dbReference type="ARBA" id="ARBA00023284"/>
    </source>
</evidence>
<keyword evidence="5" id="KW-1015">Disulfide bond</keyword>
<dbReference type="PRINTS" id="PR00368">
    <property type="entry name" value="FADPNR"/>
</dbReference>
<evidence type="ECO:0000256" key="2">
    <source>
        <dbReference type="ARBA" id="ARBA00022630"/>
    </source>
</evidence>
<name>A0A803N1Z4_CHEQI</name>
<keyword evidence="6" id="KW-0676">Redox-active center</keyword>
<organism evidence="9 10">
    <name type="scientific">Chenopodium quinoa</name>
    <name type="common">Quinoa</name>
    <dbReference type="NCBI Taxonomy" id="63459"/>
    <lineage>
        <taxon>Eukaryota</taxon>
        <taxon>Viridiplantae</taxon>
        <taxon>Streptophyta</taxon>
        <taxon>Embryophyta</taxon>
        <taxon>Tracheophyta</taxon>
        <taxon>Spermatophyta</taxon>
        <taxon>Magnoliopsida</taxon>
        <taxon>eudicotyledons</taxon>
        <taxon>Gunneridae</taxon>
        <taxon>Pentapetalae</taxon>
        <taxon>Caryophyllales</taxon>
        <taxon>Chenopodiaceae</taxon>
        <taxon>Chenopodioideae</taxon>
        <taxon>Atripliceae</taxon>
        <taxon>Chenopodium</taxon>
    </lineage>
</organism>
<dbReference type="Proteomes" id="UP000596660">
    <property type="component" value="Unplaced"/>
</dbReference>
<evidence type="ECO:0008006" key="11">
    <source>
        <dbReference type="Google" id="ProtNLM"/>
    </source>
</evidence>
<dbReference type="InterPro" id="IPR023753">
    <property type="entry name" value="FAD/NAD-binding_dom"/>
</dbReference>
<dbReference type="InterPro" id="IPR014729">
    <property type="entry name" value="Rossmann-like_a/b/a_fold"/>
</dbReference>
<dbReference type="SMR" id="A0A803N1Z4"/>
<keyword evidence="4" id="KW-0560">Oxidoreductase</keyword>
<reference evidence="9" key="2">
    <citation type="submission" date="2021-03" db="UniProtKB">
        <authorList>
            <consortium name="EnsemblPlants"/>
        </authorList>
    </citation>
    <scope>IDENTIFICATION</scope>
</reference>
<dbReference type="Gramene" id="AUR62039147-RA">
    <property type="protein sequence ID" value="AUR62039147-RA:cds"/>
    <property type="gene ID" value="AUR62039147"/>
</dbReference>
<evidence type="ECO:0000313" key="9">
    <source>
        <dbReference type="EnsemblPlants" id="AUR62039147-RA:cds"/>
    </source>
</evidence>
<evidence type="ECO:0000256" key="1">
    <source>
        <dbReference type="ARBA" id="ARBA00009333"/>
    </source>
</evidence>
<evidence type="ECO:0000256" key="3">
    <source>
        <dbReference type="ARBA" id="ARBA00022827"/>
    </source>
</evidence>
<dbReference type="PROSITE" id="PS00573">
    <property type="entry name" value="PYRIDINE_REDOX_2"/>
    <property type="match status" value="1"/>
</dbReference>
<evidence type="ECO:0000256" key="4">
    <source>
        <dbReference type="ARBA" id="ARBA00023002"/>
    </source>
</evidence>
<dbReference type="EnsemblPlants" id="AUR62039147-RA">
    <property type="protein sequence ID" value="AUR62039147-RA:cds"/>
    <property type="gene ID" value="AUR62039147"/>
</dbReference>
<dbReference type="InterPro" id="IPR050097">
    <property type="entry name" value="Ferredoxin-NADP_redctase_2"/>
</dbReference>
<dbReference type="InterPro" id="IPR008255">
    <property type="entry name" value="Pyr_nucl-diS_OxRdtase_2_AS"/>
</dbReference>
<proteinExistence type="inferred from homology"/>
<dbReference type="Pfam" id="PF07992">
    <property type="entry name" value="Pyr_redox_2"/>
    <property type="match status" value="1"/>
</dbReference>
<dbReference type="Gene3D" id="3.50.50.60">
    <property type="entry name" value="FAD/NAD(P)-binding domain"/>
    <property type="match status" value="2"/>
</dbReference>
<reference evidence="9" key="1">
    <citation type="journal article" date="2017" name="Nature">
        <title>The genome of Chenopodium quinoa.</title>
        <authorList>
            <person name="Jarvis D.E."/>
            <person name="Ho Y.S."/>
            <person name="Lightfoot D.J."/>
            <person name="Schmoeckel S.M."/>
            <person name="Li B."/>
            <person name="Borm T.J.A."/>
            <person name="Ohyanagi H."/>
            <person name="Mineta K."/>
            <person name="Michell C.T."/>
            <person name="Saber N."/>
            <person name="Kharbatia N.M."/>
            <person name="Rupper R.R."/>
            <person name="Sharp A.R."/>
            <person name="Dally N."/>
            <person name="Boughton B.A."/>
            <person name="Woo Y.H."/>
            <person name="Gao G."/>
            <person name="Schijlen E.G.W.M."/>
            <person name="Guo X."/>
            <person name="Momin A.A."/>
            <person name="Negrao S."/>
            <person name="Al-Babili S."/>
            <person name="Gehring C."/>
            <person name="Roessner U."/>
            <person name="Jung C."/>
            <person name="Murphy K."/>
            <person name="Arold S.T."/>
            <person name="Gojobori T."/>
            <person name="van der Linden C.G."/>
            <person name="van Loo E.N."/>
            <person name="Jellen E.N."/>
            <person name="Maughan P.J."/>
            <person name="Tester M."/>
        </authorList>
    </citation>
    <scope>NUCLEOTIDE SEQUENCE [LARGE SCALE GENOMIC DNA]</scope>
    <source>
        <strain evidence="9">cv. PI 614886</strain>
    </source>
</reference>
<keyword evidence="3" id="KW-0274">FAD</keyword>
<evidence type="ECO:0000259" key="8">
    <source>
        <dbReference type="Pfam" id="PF07992"/>
    </source>
</evidence>
<keyword evidence="2" id="KW-0285">Flavoprotein</keyword>
<accession>A0A803N1Z4</accession>
<dbReference type="Pfam" id="PF00582">
    <property type="entry name" value="Usp"/>
    <property type="match status" value="1"/>
</dbReference>
<dbReference type="InterPro" id="IPR006016">
    <property type="entry name" value="UspA"/>
</dbReference>
<dbReference type="InterPro" id="IPR036188">
    <property type="entry name" value="FAD/NAD-bd_sf"/>
</dbReference>
<dbReference type="CDD" id="cd01989">
    <property type="entry name" value="USP_STK_Ubox_N"/>
    <property type="match status" value="1"/>
</dbReference>
<feature type="domain" description="FAD/NAD(P)-binding" evidence="8">
    <location>
        <begin position="293"/>
        <end position="524"/>
    </location>
</feature>
<evidence type="ECO:0000256" key="5">
    <source>
        <dbReference type="ARBA" id="ARBA00023157"/>
    </source>
</evidence>
<dbReference type="SUPFAM" id="SSF52402">
    <property type="entry name" value="Adenine nucleotide alpha hydrolases-like"/>
    <property type="match status" value="1"/>
</dbReference>
<dbReference type="PANTHER" id="PTHR48105">
    <property type="entry name" value="THIOREDOXIN REDUCTASE 1-RELATED-RELATED"/>
    <property type="match status" value="1"/>
</dbReference>
<keyword evidence="10" id="KW-1185">Reference proteome</keyword>
<dbReference type="SUPFAM" id="SSF51905">
    <property type="entry name" value="FAD/NAD(P)-binding domain"/>
    <property type="match status" value="1"/>
</dbReference>
<dbReference type="GO" id="GO:0097237">
    <property type="term" value="P:cellular response to toxic substance"/>
    <property type="evidence" value="ECO:0007669"/>
    <property type="project" value="UniProtKB-ARBA"/>
</dbReference>
<comment type="similarity">
    <text evidence="1">Belongs to the class-II pyridine nucleotide-disulfide oxidoreductase family.</text>
</comment>
<evidence type="ECO:0000313" key="10">
    <source>
        <dbReference type="Proteomes" id="UP000596660"/>
    </source>
</evidence>
<feature type="domain" description="UspA" evidence="7">
    <location>
        <begin position="18"/>
        <end position="139"/>
    </location>
</feature>
<protein>
    <recommendedName>
        <fullName evidence="11">Thioredoxin-disulfide reductase</fullName>
    </recommendedName>
</protein>
<dbReference type="PRINTS" id="PR00469">
    <property type="entry name" value="PNDRDTASEII"/>
</dbReference>
<evidence type="ECO:0000259" key="7">
    <source>
        <dbReference type="Pfam" id="PF00582"/>
    </source>
</evidence>
<sequence length="546" mass="60280">MNSSSEDMEPLPVNCTAVAIDKDKHSQYAVKWAVDHLLSSTHFLILIHVKQKNPIGIDGAMEGIESDPQSIFIPYRGFCARKSVQVREVVLEDTDVAKAILDYVNNNYITNIVMGASSRNALKKTFKKADVPSHVTKYAPEFCSVYVIAKSKLSNLRSAQRPFGNTPSSPKLPSSSFGLTNQLSVEHPPIDDLSTRIFLDGSSKWVKVTPCCCNPPKISEIRISDTVTNSGRPYYKCRFCGFFAWMNEDDIVRSAEEVVAEQRMIVIVKETLDEFVKYIKIVVKTSFATNRCVSVRRCYQKTVNSVDFSTTPFKVFWGHSKTVITDSVIIATGAVAKKLNFPGCEENGKFWNKGVSACAACDGALLIYRNKPLAVIGGGDSAMEEAIFLTKFGSKVYIIHRRGEFRASKIMQKRALENPNIEVLWNSEVVEAFGDVEKENRVLGGLKVKDVVSGEVKDVEVSGLFFAIGHEPATNFLEKQVALDEDGYVVTEPGTTKTSVKGVFAAGDVQDSKYRQAVTAAGTGCMAAFDEEHYLQEIDAEQGKSD</sequence>
<dbReference type="Gene3D" id="3.40.50.620">
    <property type="entry name" value="HUPs"/>
    <property type="match status" value="1"/>
</dbReference>